<organism evidence="4 6">
    <name type="scientific">Brevibacillus composti</name>
    <dbReference type="NCBI Taxonomy" id="2796470"/>
    <lineage>
        <taxon>Bacteria</taxon>
        <taxon>Bacillati</taxon>
        <taxon>Bacillota</taxon>
        <taxon>Bacilli</taxon>
        <taxon>Bacillales</taxon>
        <taxon>Paenibacillaceae</taxon>
        <taxon>Brevibacillus</taxon>
    </lineage>
</organism>
<dbReference type="KEGG" id="bcop:JD108_02555"/>
<proteinExistence type="inferred from homology"/>
<sequence length="108" mass="12315">MELTMKESVQDDQHFLYVAGEIDAYTVPRLRERLLALVSVPERRRVTVDLQEVEYIDSTGIGAFVAAMKACKQSGSVLEVQNLSPRVERLFRITGLYERIVPHKGENH</sequence>
<gene>
    <name evidence="4" type="ORF">JD108_02555</name>
    <name evidence="5" type="ORF">KDJ56_02555</name>
</gene>
<dbReference type="InterPro" id="IPR036513">
    <property type="entry name" value="STAS_dom_sf"/>
</dbReference>
<dbReference type="PANTHER" id="PTHR33495">
    <property type="entry name" value="ANTI-SIGMA FACTOR ANTAGONIST TM_1081-RELATED-RELATED"/>
    <property type="match status" value="1"/>
</dbReference>
<evidence type="ECO:0000313" key="4">
    <source>
        <dbReference type="EMBL" id="QQE74880.1"/>
    </source>
</evidence>
<dbReference type="Proteomes" id="UP000595847">
    <property type="component" value="Chromosome"/>
</dbReference>
<evidence type="ECO:0000313" key="7">
    <source>
        <dbReference type="Proteomes" id="UP000677234"/>
    </source>
</evidence>
<accession>A0A7T5JPA2</accession>
<evidence type="ECO:0000313" key="5">
    <source>
        <dbReference type="EMBL" id="QUO41964.1"/>
    </source>
</evidence>
<name>A0A7T5JPA2_9BACL</name>
<protein>
    <recommendedName>
        <fullName evidence="2">Anti-sigma factor antagonist</fullName>
    </recommendedName>
</protein>
<dbReference type="PANTHER" id="PTHR33495:SF2">
    <property type="entry name" value="ANTI-SIGMA FACTOR ANTAGONIST TM_1081-RELATED"/>
    <property type="match status" value="1"/>
</dbReference>
<keyword evidence="7" id="KW-1185">Reference proteome</keyword>
<reference evidence="4 6" key="1">
    <citation type="submission" date="2020-12" db="EMBL/GenBank/DDBJ databases">
        <title>strain FJAT-54423T represents a novel species of the genus Brevibacillus.</title>
        <authorList>
            <person name="Tang R."/>
        </authorList>
    </citation>
    <scope>NUCLEOTIDE SEQUENCE [LARGE SCALE GENOMIC DNA]</scope>
    <source>
        <strain evidence="4 6">FJAT-54423</strain>
    </source>
</reference>
<dbReference type="NCBIfam" id="TIGR00377">
    <property type="entry name" value="ant_ant_sig"/>
    <property type="match status" value="1"/>
</dbReference>
<evidence type="ECO:0000256" key="2">
    <source>
        <dbReference type="RuleBase" id="RU003749"/>
    </source>
</evidence>
<dbReference type="Proteomes" id="UP000677234">
    <property type="component" value="Chromosome"/>
</dbReference>
<reference evidence="5" key="2">
    <citation type="submission" date="2021-04" db="EMBL/GenBank/DDBJ databases">
        <title>Brevibacillus composti FJAT-54423, complete genome.</title>
        <authorList>
            <person name="Tang R."/>
        </authorList>
    </citation>
    <scope>NUCLEOTIDE SEQUENCE</scope>
    <source>
        <strain evidence="5">FJAT-54424</strain>
    </source>
</reference>
<evidence type="ECO:0000256" key="1">
    <source>
        <dbReference type="ARBA" id="ARBA00009013"/>
    </source>
</evidence>
<dbReference type="Pfam" id="PF01740">
    <property type="entry name" value="STAS"/>
    <property type="match status" value="1"/>
</dbReference>
<comment type="similarity">
    <text evidence="1 2">Belongs to the anti-sigma-factor antagonist family.</text>
</comment>
<dbReference type="Gene3D" id="3.30.750.24">
    <property type="entry name" value="STAS domain"/>
    <property type="match status" value="1"/>
</dbReference>
<dbReference type="SUPFAM" id="SSF52091">
    <property type="entry name" value="SpoIIaa-like"/>
    <property type="match status" value="1"/>
</dbReference>
<dbReference type="InterPro" id="IPR002645">
    <property type="entry name" value="STAS_dom"/>
</dbReference>
<dbReference type="PROSITE" id="PS50801">
    <property type="entry name" value="STAS"/>
    <property type="match status" value="1"/>
</dbReference>
<evidence type="ECO:0000259" key="3">
    <source>
        <dbReference type="PROSITE" id="PS50801"/>
    </source>
</evidence>
<dbReference type="InterPro" id="IPR003658">
    <property type="entry name" value="Anti-sigma_ant"/>
</dbReference>
<dbReference type="RefSeq" id="WP_198828448.1">
    <property type="nucleotide sequence ID" value="NZ_CP066308.1"/>
</dbReference>
<dbReference type="EMBL" id="CP066308">
    <property type="protein sequence ID" value="QQE74880.1"/>
    <property type="molecule type" value="Genomic_DNA"/>
</dbReference>
<feature type="domain" description="STAS" evidence="3">
    <location>
        <begin position="3"/>
        <end position="108"/>
    </location>
</feature>
<dbReference type="EMBL" id="CP073708">
    <property type="protein sequence ID" value="QUO41964.1"/>
    <property type="molecule type" value="Genomic_DNA"/>
</dbReference>
<dbReference type="GO" id="GO:0043856">
    <property type="term" value="F:anti-sigma factor antagonist activity"/>
    <property type="evidence" value="ECO:0007669"/>
    <property type="project" value="InterPro"/>
</dbReference>
<dbReference type="CDD" id="cd07043">
    <property type="entry name" value="STAS_anti-anti-sigma_factors"/>
    <property type="match status" value="1"/>
</dbReference>
<dbReference type="AlphaFoldDB" id="A0A7T5JPA2"/>
<evidence type="ECO:0000313" key="6">
    <source>
        <dbReference type="Proteomes" id="UP000595847"/>
    </source>
</evidence>